<dbReference type="PANTHER" id="PTHR32428:SF2">
    <property type="entry name" value="TARGET OF RAPAMYCIN COMPLEX 2 SUBUNIT BIT61-RELATED"/>
    <property type="match status" value="1"/>
</dbReference>
<dbReference type="GO" id="GO:0038203">
    <property type="term" value="P:TORC2 signaling"/>
    <property type="evidence" value="ECO:0007669"/>
    <property type="project" value="TreeGrafter"/>
</dbReference>
<dbReference type="GeneID" id="54476733"/>
<feature type="region of interest" description="Disordered" evidence="1">
    <location>
        <begin position="225"/>
        <end position="289"/>
    </location>
</feature>
<feature type="compositionally biased region" description="Polar residues" evidence="1">
    <location>
        <begin position="184"/>
        <end position="193"/>
    </location>
</feature>
<dbReference type="Pfam" id="PF08539">
    <property type="entry name" value="HbrB"/>
    <property type="match status" value="1"/>
</dbReference>
<dbReference type="RefSeq" id="XP_033585557.1">
    <property type="nucleotide sequence ID" value="XM_033735731.1"/>
</dbReference>
<accession>A0A6A6PIA3</accession>
<protein>
    <submittedName>
        <fullName evidence="2">HbrB-like-domain-containing protein</fullName>
    </submittedName>
</protein>
<dbReference type="EMBL" id="MU001642">
    <property type="protein sequence ID" value="KAF2478987.1"/>
    <property type="molecule type" value="Genomic_DNA"/>
</dbReference>
<organism evidence="2 3">
    <name type="scientific">Neohortaea acidophila</name>
    <dbReference type="NCBI Taxonomy" id="245834"/>
    <lineage>
        <taxon>Eukaryota</taxon>
        <taxon>Fungi</taxon>
        <taxon>Dikarya</taxon>
        <taxon>Ascomycota</taxon>
        <taxon>Pezizomycotina</taxon>
        <taxon>Dothideomycetes</taxon>
        <taxon>Dothideomycetidae</taxon>
        <taxon>Mycosphaerellales</taxon>
        <taxon>Teratosphaeriaceae</taxon>
        <taxon>Neohortaea</taxon>
    </lineage>
</organism>
<sequence>MDSLPRAASPQIQAPQVNRHARQHSQGFFEPSLPHATSNTSGLSASQIAAQTAMQHVSPPASVSNERKRSYPGLAPIGTGPAASYRKGSDTLSPPLQSTATMTYSNGIVGGNKLAATTAANVVFPTGRSPLPSPGLPPQPQPHQLHMSPPIGPPEKEPKAKTSKMKLFSKPKNISLSKEKEGKTQPSLPSPSKSVLGPSLTRTGFPNQSTTSLADIGSSASSLYSSANASTSTLVPATSERDKEKRHNFLSRQKNKLKEDPPQLSLSSAHSNSQATNPDKPQPLYSFVPDSPAASTFSKAVSGFDLRHGGRALREKKREEKAQARLDLVPVTSNMSTTGVNEQFGPGSYDSNMASVSTATNIFALPNDTLPPISAQQFSSIGASMGLTGIGPDDAWPLLKARLLNLFSGEQLRTPIEDFNALVGVHIRRCVQRKSPVVLVEDLRELLHTGFSSLAQTLRGVAEDRLVTKLVEMWIGVYGSILPFLQAVFLPMDLEFKGRGIIMTVREAQEFWGAMPEALKSDERPTSSGGTMRLPTLGEELDVRRITLITFRDTVLLPRHESLMAIFSRLSLNSINATASPDLNEPARPHARSDPATSGAERPDTAGSLSPHMSSFNSQGSTLLDAASSSSGGAMSLASRSRATSNTSAGSFGTNLPHLTPAGTQGSFSATAAPTSPPTTFTDPTTITDTVARMLQCLYVLASCQTGDVGQGVVERLTGALKYNWLGRGRTGRDRRGWVGMKNPPGQRIGLVGA</sequence>
<keyword evidence="3" id="KW-1185">Reference proteome</keyword>
<dbReference type="InterPro" id="IPR013745">
    <property type="entry name" value="Bit61/PRR5"/>
</dbReference>
<evidence type="ECO:0000313" key="2">
    <source>
        <dbReference type="EMBL" id="KAF2478987.1"/>
    </source>
</evidence>
<feature type="compositionally biased region" description="Pro residues" evidence="1">
    <location>
        <begin position="131"/>
        <end position="141"/>
    </location>
</feature>
<dbReference type="OrthoDB" id="2290221at2759"/>
<dbReference type="Proteomes" id="UP000799767">
    <property type="component" value="Unassembled WGS sequence"/>
</dbReference>
<dbReference type="GO" id="GO:0031932">
    <property type="term" value="C:TORC2 complex"/>
    <property type="evidence" value="ECO:0007669"/>
    <property type="project" value="TreeGrafter"/>
</dbReference>
<feature type="compositionally biased region" description="Polar residues" evidence="1">
    <location>
        <begin position="35"/>
        <end position="55"/>
    </location>
</feature>
<feature type="compositionally biased region" description="Low complexity" evidence="1">
    <location>
        <begin position="620"/>
        <end position="651"/>
    </location>
</feature>
<gene>
    <name evidence="2" type="ORF">BDY17DRAFT_313594</name>
</gene>
<evidence type="ECO:0000256" key="1">
    <source>
        <dbReference type="SAM" id="MobiDB-lite"/>
    </source>
</evidence>
<feature type="compositionally biased region" description="Polar residues" evidence="1">
    <location>
        <begin position="264"/>
        <end position="279"/>
    </location>
</feature>
<feature type="region of interest" description="Disordered" evidence="1">
    <location>
        <begin position="1"/>
        <end position="98"/>
    </location>
</feature>
<name>A0A6A6PIA3_9PEZI</name>
<feature type="compositionally biased region" description="Polar residues" evidence="1">
    <location>
        <begin position="607"/>
        <end position="619"/>
    </location>
</feature>
<reference evidence="2" key="1">
    <citation type="journal article" date="2020" name="Stud. Mycol.">
        <title>101 Dothideomycetes genomes: a test case for predicting lifestyles and emergence of pathogens.</title>
        <authorList>
            <person name="Haridas S."/>
            <person name="Albert R."/>
            <person name="Binder M."/>
            <person name="Bloem J."/>
            <person name="Labutti K."/>
            <person name="Salamov A."/>
            <person name="Andreopoulos B."/>
            <person name="Baker S."/>
            <person name="Barry K."/>
            <person name="Bills G."/>
            <person name="Bluhm B."/>
            <person name="Cannon C."/>
            <person name="Castanera R."/>
            <person name="Culley D."/>
            <person name="Daum C."/>
            <person name="Ezra D."/>
            <person name="Gonzalez J."/>
            <person name="Henrissat B."/>
            <person name="Kuo A."/>
            <person name="Liang C."/>
            <person name="Lipzen A."/>
            <person name="Lutzoni F."/>
            <person name="Magnuson J."/>
            <person name="Mondo S."/>
            <person name="Nolan M."/>
            <person name="Ohm R."/>
            <person name="Pangilinan J."/>
            <person name="Park H.-J."/>
            <person name="Ramirez L."/>
            <person name="Alfaro M."/>
            <person name="Sun H."/>
            <person name="Tritt A."/>
            <person name="Yoshinaga Y."/>
            <person name="Zwiers L.-H."/>
            <person name="Turgeon B."/>
            <person name="Goodwin S."/>
            <person name="Spatafora J."/>
            <person name="Crous P."/>
            <person name="Grigoriev I."/>
        </authorList>
    </citation>
    <scope>NUCLEOTIDE SEQUENCE</scope>
    <source>
        <strain evidence="2">CBS 113389</strain>
    </source>
</reference>
<dbReference type="AlphaFoldDB" id="A0A6A6PIA3"/>
<evidence type="ECO:0000313" key="3">
    <source>
        <dbReference type="Proteomes" id="UP000799767"/>
    </source>
</evidence>
<feature type="compositionally biased region" description="Polar residues" evidence="1">
    <location>
        <begin position="200"/>
        <end position="212"/>
    </location>
</feature>
<proteinExistence type="predicted"/>
<dbReference type="PANTHER" id="PTHR32428">
    <property type="entry name" value="TARGET OF RAPAMYCIN COMPLEX 2 SUBUNIT BIT61-RELATED"/>
    <property type="match status" value="1"/>
</dbReference>
<feature type="region of interest" description="Disordered" evidence="1">
    <location>
        <begin position="125"/>
        <end position="212"/>
    </location>
</feature>
<feature type="region of interest" description="Disordered" evidence="1">
    <location>
        <begin position="579"/>
        <end position="681"/>
    </location>
</feature>
<feature type="compositionally biased region" description="Low complexity" evidence="1">
    <location>
        <begin position="667"/>
        <end position="681"/>
    </location>
</feature>